<reference evidence="2 3" key="1">
    <citation type="submission" date="2024-05" db="EMBL/GenBank/DDBJ databases">
        <title>Culex pipiens pipiens assembly and annotation.</title>
        <authorList>
            <person name="Alout H."/>
            <person name="Durand T."/>
        </authorList>
    </citation>
    <scope>NUCLEOTIDE SEQUENCE [LARGE SCALE GENOMIC DNA]</scope>
    <source>
        <strain evidence="2">HA-2024</strain>
        <tissue evidence="2">Whole body</tissue>
    </source>
</reference>
<gene>
    <name evidence="2" type="ORF">pipiens_016376</name>
</gene>
<organism evidence="2 3">
    <name type="scientific">Culex pipiens pipiens</name>
    <name type="common">Northern house mosquito</name>
    <dbReference type="NCBI Taxonomy" id="38569"/>
    <lineage>
        <taxon>Eukaryota</taxon>
        <taxon>Metazoa</taxon>
        <taxon>Ecdysozoa</taxon>
        <taxon>Arthropoda</taxon>
        <taxon>Hexapoda</taxon>
        <taxon>Insecta</taxon>
        <taxon>Pterygota</taxon>
        <taxon>Neoptera</taxon>
        <taxon>Endopterygota</taxon>
        <taxon>Diptera</taxon>
        <taxon>Nematocera</taxon>
        <taxon>Culicoidea</taxon>
        <taxon>Culicidae</taxon>
        <taxon>Culicinae</taxon>
        <taxon>Culicini</taxon>
        <taxon>Culex</taxon>
        <taxon>Culex</taxon>
    </lineage>
</organism>
<dbReference type="Proteomes" id="UP001562425">
    <property type="component" value="Unassembled WGS sequence"/>
</dbReference>
<proteinExistence type="predicted"/>
<evidence type="ECO:0000256" key="1">
    <source>
        <dbReference type="SAM" id="Phobius"/>
    </source>
</evidence>
<dbReference type="EMBL" id="JBEHCU010011082">
    <property type="protein sequence ID" value="KAL1377269.1"/>
    <property type="molecule type" value="Genomic_DNA"/>
</dbReference>
<evidence type="ECO:0000313" key="3">
    <source>
        <dbReference type="Proteomes" id="UP001562425"/>
    </source>
</evidence>
<feature type="transmembrane region" description="Helical" evidence="1">
    <location>
        <begin position="41"/>
        <end position="63"/>
    </location>
</feature>
<comment type="caution">
    <text evidence="2">The sequence shown here is derived from an EMBL/GenBank/DDBJ whole genome shotgun (WGS) entry which is preliminary data.</text>
</comment>
<name>A0ABD1CLJ0_CULPP</name>
<accession>A0ABD1CLJ0</accession>
<dbReference type="AlphaFoldDB" id="A0ABD1CLJ0"/>
<keyword evidence="1" id="KW-1133">Transmembrane helix</keyword>
<evidence type="ECO:0000313" key="2">
    <source>
        <dbReference type="EMBL" id="KAL1377269.1"/>
    </source>
</evidence>
<keyword evidence="3" id="KW-1185">Reference proteome</keyword>
<keyword evidence="1" id="KW-0472">Membrane</keyword>
<protein>
    <submittedName>
        <fullName evidence="2">Uncharacterized protein</fullName>
    </submittedName>
</protein>
<keyword evidence="1" id="KW-0812">Transmembrane</keyword>
<sequence>MLQVFTNLKYIFCFGAGVTVVKNLQNVQGRFWLTEKVFRRWAAIATIVIFCTLALSSEGAVIIKMANNEEPSSASEDLRTVTILQSDDRTPNKRDSPLVLLSEQEPVQRRSTFTVNEKRPCTLCKFYTTEKPTPKQRMYYKFVNV</sequence>